<dbReference type="FunFam" id="2.40.160.120:FF:000001">
    <property type="entry name" value="Oxysterol-binding protein"/>
    <property type="match status" value="1"/>
</dbReference>
<sequence>MDIVDFLDENLIILIGQQTYHAKWEIVILQKEQFTLKNLSTFNFRKMLLLVKEQQERERSQSPAPGSDSSINKYRDTLPAKAQNFNVSAWSLIKQLVQSKNFRFSVPVELLEPLSLLQTIEDYPRIAMAYVAAFAVSRYAASAYRAMRKPFNPIEGETFEYLDNKLEYKFIAEQVSHHPPISAVNVKGRDWELTQSVDFDLSMWGRTFTVTPKSPVDLVLQNFKESYRWNKVKTRVQDIFRDGRYIEHVGEMVVSSSTHYCCKINFEEKTHNVFGNVYDTGNERVMEIRGMWSSHLEIVKTGQTPRKIWSINSLPPNHKEYYGFTYFALSLNDLTKDIRNLLPPTDSRFRTDKNLLEDGKIKEAALEKQRLEELQRSRCKQGSSRRAMWFNLSTASTLKRRIYNFTDKYWDMRSKKFDKLCFEPLW</sequence>
<dbReference type="InterPro" id="IPR000648">
    <property type="entry name" value="Oxysterol-bd"/>
</dbReference>
<reference evidence="6" key="1">
    <citation type="submission" date="2022-11" db="UniProtKB">
        <authorList>
            <consortium name="WormBaseParasite"/>
        </authorList>
    </citation>
    <scope>IDENTIFICATION</scope>
</reference>
<evidence type="ECO:0000256" key="1">
    <source>
        <dbReference type="ARBA" id="ARBA00008842"/>
    </source>
</evidence>
<comment type="similarity">
    <text evidence="1 3">Belongs to the OSBP family.</text>
</comment>
<keyword evidence="4" id="KW-0445">Lipid transport</keyword>
<evidence type="ECO:0000313" key="6">
    <source>
        <dbReference type="WBParaSite" id="nRc.2.0.1.t04124-RA"/>
    </source>
</evidence>
<organism evidence="5 6">
    <name type="scientific">Romanomermis culicivorax</name>
    <name type="common">Nematode worm</name>
    <dbReference type="NCBI Taxonomy" id="13658"/>
    <lineage>
        <taxon>Eukaryota</taxon>
        <taxon>Metazoa</taxon>
        <taxon>Ecdysozoa</taxon>
        <taxon>Nematoda</taxon>
        <taxon>Enoplea</taxon>
        <taxon>Dorylaimia</taxon>
        <taxon>Mermithida</taxon>
        <taxon>Mermithoidea</taxon>
        <taxon>Mermithidae</taxon>
        <taxon>Romanomermis</taxon>
    </lineage>
</organism>
<protein>
    <recommendedName>
        <fullName evidence="4">Oxysterol-binding protein</fullName>
    </recommendedName>
</protein>
<dbReference type="Pfam" id="PF01237">
    <property type="entry name" value="Oxysterol_BP"/>
    <property type="match status" value="1"/>
</dbReference>
<dbReference type="AlphaFoldDB" id="A0A915HQX0"/>
<evidence type="ECO:0000256" key="3">
    <source>
        <dbReference type="RuleBase" id="RU003844"/>
    </source>
</evidence>
<dbReference type="Proteomes" id="UP000887565">
    <property type="component" value="Unplaced"/>
</dbReference>
<dbReference type="InterPro" id="IPR018494">
    <property type="entry name" value="Oxysterol-bd_CS"/>
</dbReference>
<evidence type="ECO:0000313" key="5">
    <source>
        <dbReference type="Proteomes" id="UP000887565"/>
    </source>
</evidence>
<dbReference type="Gene3D" id="2.40.160.120">
    <property type="match status" value="1"/>
</dbReference>
<dbReference type="PROSITE" id="PS01013">
    <property type="entry name" value="OSBP"/>
    <property type="match status" value="1"/>
</dbReference>
<name>A0A915HQX0_ROMCU</name>
<dbReference type="PANTHER" id="PTHR10972:SF203">
    <property type="entry name" value="OXYSTEROL-BINDING PROTEIN HOMOLOG 3"/>
    <property type="match status" value="1"/>
</dbReference>
<evidence type="ECO:0000256" key="2">
    <source>
        <dbReference type="ARBA" id="ARBA00023121"/>
    </source>
</evidence>
<dbReference type="OMA" id="GNVPMWF"/>
<proteinExistence type="inferred from homology"/>
<dbReference type="SUPFAM" id="SSF144000">
    <property type="entry name" value="Oxysterol-binding protein-like"/>
    <property type="match status" value="1"/>
</dbReference>
<accession>A0A915HQX0</accession>
<dbReference type="PANTHER" id="PTHR10972">
    <property type="entry name" value="OXYSTEROL-BINDING PROTEIN-RELATED"/>
    <property type="match status" value="1"/>
</dbReference>
<dbReference type="GO" id="GO:0005829">
    <property type="term" value="C:cytosol"/>
    <property type="evidence" value="ECO:0007669"/>
    <property type="project" value="TreeGrafter"/>
</dbReference>
<dbReference type="GO" id="GO:0097038">
    <property type="term" value="C:perinuclear endoplasmic reticulum"/>
    <property type="evidence" value="ECO:0007669"/>
    <property type="project" value="TreeGrafter"/>
</dbReference>
<dbReference type="GO" id="GO:0005886">
    <property type="term" value="C:plasma membrane"/>
    <property type="evidence" value="ECO:0007669"/>
    <property type="project" value="TreeGrafter"/>
</dbReference>
<evidence type="ECO:0000256" key="4">
    <source>
        <dbReference type="RuleBase" id="RU003845"/>
    </source>
</evidence>
<keyword evidence="4" id="KW-0813">Transport</keyword>
<dbReference type="GO" id="GO:0032934">
    <property type="term" value="F:sterol binding"/>
    <property type="evidence" value="ECO:0007669"/>
    <property type="project" value="TreeGrafter"/>
</dbReference>
<keyword evidence="2" id="KW-0446">Lipid-binding</keyword>
<keyword evidence="5" id="KW-1185">Reference proteome</keyword>
<dbReference type="GO" id="GO:0120009">
    <property type="term" value="P:intermembrane lipid transfer"/>
    <property type="evidence" value="ECO:0007669"/>
    <property type="project" value="UniProtKB-ARBA"/>
</dbReference>
<dbReference type="WBParaSite" id="nRc.2.0.1.t04124-RA">
    <property type="protein sequence ID" value="nRc.2.0.1.t04124-RA"/>
    <property type="gene ID" value="nRc.2.0.1.g04124"/>
</dbReference>
<dbReference type="InterPro" id="IPR037239">
    <property type="entry name" value="OSBP_sf"/>
</dbReference>